<evidence type="ECO:0000259" key="2">
    <source>
        <dbReference type="Pfam" id="PF00535"/>
    </source>
</evidence>
<dbReference type="OrthoDB" id="6116224at2"/>
<feature type="domain" description="Glycosyltransferase 2-like" evidence="2">
    <location>
        <begin position="49"/>
        <end position="206"/>
    </location>
</feature>
<dbReference type="EMBL" id="NQVN01000002">
    <property type="protein sequence ID" value="PIP00234.1"/>
    <property type="molecule type" value="Genomic_DNA"/>
</dbReference>
<evidence type="ECO:0000313" key="3">
    <source>
        <dbReference type="EMBL" id="PIP00234.1"/>
    </source>
</evidence>
<sequence length="338" mass="36116">MSSLYPVAEPARDRLAAWHDDVERSPDADDAVGRDDTAGKSADMISILIASMGRPFLLSTLESVAGARIPEGESVEIVIADDSPDNAVARLLAGRDFGLPVRIVAVGAGNVSHARNACLDAAAGDWLIFVDDDETVEPGWLEGHLSAASDFAADAVFGPVFPRYPEGTPAWFVAADPLFQDWNWDDDGRPNPHGRTGNTLIRRAALGGLRFDPAFGRSGGEDHDFFLRFAAAGGRMVVTNRARAHEDIPPARATPAYALRRAVRGGQIYAETRLRDGGKAAALLFAVDAALKLAIGAALWLLLRPFDRPRAFRCGKRAAINLGKLKGVVGSRPMAAWG</sequence>
<dbReference type="PANTHER" id="PTHR43685">
    <property type="entry name" value="GLYCOSYLTRANSFERASE"/>
    <property type="match status" value="1"/>
</dbReference>
<feature type="transmembrane region" description="Helical" evidence="1">
    <location>
        <begin position="280"/>
        <end position="303"/>
    </location>
</feature>
<proteinExistence type="predicted"/>
<dbReference type="Gene3D" id="3.90.550.10">
    <property type="entry name" value="Spore Coat Polysaccharide Biosynthesis Protein SpsA, Chain A"/>
    <property type="match status" value="1"/>
</dbReference>
<gene>
    <name evidence="3" type="ORF">CJ014_05740</name>
</gene>
<dbReference type="SUPFAM" id="SSF53448">
    <property type="entry name" value="Nucleotide-diphospho-sugar transferases"/>
    <property type="match status" value="1"/>
</dbReference>
<evidence type="ECO:0000256" key="1">
    <source>
        <dbReference type="SAM" id="Phobius"/>
    </source>
</evidence>
<keyword evidence="1" id="KW-1133">Transmembrane helix</keyword>
<keyword evidence="1" id="KW-0472">Membrane</keyword>
<dbReference type="Pfam" id="PF00535">
    <property type="entry name" value="Glycos_transf_2"/>
    <property type="match status" value="1"/>
</dbReference>
<dbReference type="PANTHER" id="PTHR43685:SF3">
    <property type="entry name" value="SLR2126 PROTEIN"/>
    <property type="match status" value="1"/>
</dbReference>
<evidence type="ECO:0000313" key="4">
    <source>
        <dbReference type="Proteomes" id="UP000231070"/>
    </source>
</evidence>
<dbReference type="Proteomes" id="UP000231070">
    <property type="component" value="Unassembled WGS sequence"/>
</dbReference>
<dbReference type="InterPro" id="IPR001173">
    <property type="entry name" value="Glyco_trans_2-like"/>
</dbReference>
<name>A0A2G9X006_9HYPH</name>
<keyword evidence="4" id="KW-1185">Reference proteome</keyword>
<dbReference type="AlphaFoldDB" id="A0A2G9X006"/>
<accession>A0A2G9X006</accession>
<dbReference type="CDD" id="cd00761">
    <property type="entry name" value="Glyco_tranf_GTA_type"/>
    <property type="match status" value="1"/>
</dbReference>
<organism evidence="3 4">
    <name type="scientific">Pleomorphomonas carboxyditropha</name>
    <dbReference type="NCBI Taxonomy" id="2023338"/>
    <lineage>
        <taxon>Bacteria</taxon>
        <taxon>Pseudomonadati</taxon>
        <taxon>Pseudomonadota</taxon>
        <taxon>Alphaproteobacteria</taxon>
        <taxon>Hyphomicrobiales</taxon>
        <taxon>Pleomorphomonadaceae</taxon>
        <taxon>Pleomorphomonas</taxon>
    </lineage>
</organism>
<comment type="caution">
    <text evidence="3">The sequence shown here is derived from an EMBL/GenBank/DDBJ whole genome shotgun (WGS) entry which is preliminary data.</text>
</comment>
<protein>
    <recommendedName>
        <fullName evidence="2">Glycosyltransferase 2-like domain-containing protein</fullName>
    </recommendedName>
</protein>
<reference evidence="3 4" key="1">
    <citation type="submission" date="2017-08" db="EMBL/GenBank/DDBJ databases">
        <title>Pleomorphomonas carboxidotrophicus sp. nov., a new mesophilic hydrogenogenic carboxidotroph.</title>
        <authorList>
            <person name="Esquivel-Elizondo S."/>
            <person name="Krajmalnik-Brown R."/>
            <person name="Maldonado J."/>
        </authorList>
    </citation>
    <scope>NUCLEOTIDE SEQUENCE [LARGE SCALE GENOMIC DNA]</scope>
    <source>
        <strain evidence="3 4">SVCO-16</strain>
    </source>
</reference>
<keyword evidence="1" id="KW-0812">Transmembrane</keyword>
<dbReference type="InterPro" id="IPR029044">
    <property type="entry name" value="Nucleotide-diphossugar_trans"/>
</dbReference>
<dbReference type="InterPro" id="IPR050834">
    <property type="entry name" value="Glycosyltransf_2"/>
</dbReference>